<evidence type="ECO:0000256" key="3">
    <source>
        <dbReference type="ARBA" id="ARBA00022664"/>
    </source>
</evidence>
<dbReference type="InterPro" id="IPR048333">
    <property type="entry name" value="HA2_WH"/>
</dbReference>
<dbReference type="InterPro" id="IPR003029">
    <property type="entry name" value="S1_domain"/>
</dbReference>
<dbReference type="PROSITE" id="PS50126">
    <property type="entry name" value="S1"/>
    <property type="match status" value="2"/>
</dbReference>
<dbReference type="EMBL" id="JABXBU010002228">
    <property type="protein sequence ID" value="KAF8770882.1"/>
    <property type="molecule type" value="Genomic_DNA"/>
</dbReference>
<feature type="region of interest" description="Disordered" evidence="12">
    <location>
        <begin position="1373"/>
        <end position="1392"/>
    </location>
</feature>
<dbReference type="GO" id="GO:0003723">
    <property type="term" value="F:RNA binding"/>
    <property type="evidence" value="ECO:0007669"/>
    <property type="project" value="TreeGrafter"/>
</dbReference>
<keyword evidence="17" id="KW-1185">Reference proteome</keyword>
<dbReference type="GO" id="GO:0003724">
    <property type="term" value="F:RNA helicase activity"/>
    <property type="evidence" value="ECO:0007669"/>
    <property type="project" value="UniProtKB-EC"/>
</dbReference>
<dbReference type="CDD" id="cd21691">
    <property type="entry name" value="GH2-like_DHX8"/>
    <property type="match status" value="1"/>
</dbReference>
<feature type="compositionally biased region" description="Basic residues" evidence="12">
    <location>
        <begin position="81"/>
        <end position="118"/>
    </location>
</feature>
<proteinExistence type="inferred from homology"/>
<dbReference type="PANTHER" id="PTHR18934:SF85">
    <property type="entry name" value="ATP-DEPENDENT RNA HELICASE DHX8"/>
    <property type="match status" value="1"/>
</dbReference>
<dbReference type="Pfam" id="PF07717">
    <property type="entry name" value="OB_NTP_bind"/>
    <property type="match status" value="2"/>
</dbReference>
<feature type="domain" description="Helicase C-terminal" evidence="15">
    <location>
        <begin position="1763"/>
        <end position="1943"/>
    </location>
</feature>
<dbReference type="InterPro" id="IPR007502">
    <property type="entry name" value="Helicase-assoc_dom"/>
</dbReference>
<evidence type="ECO:0000256" key="2">
    <source>
        <dbReference type="ARBA" id="ARBA00012552"/>
    </source>
</evidence>
<dbReference type="CDD" id="cd17971">
    <property type="entry name" value="DEXHc_DHX8"/>
    <property type="match status" value="2"/>
</dbReference>
<dbReference type="Gene3D" id="2.40.50.140">
    <property type="entry name" value="Nucleic acid-binding proteins"/>
    <property type="match status" value="2"/>
</dbReference>
<dbReference type="GO" id="GO:0005524">
    <property type="term" value="F:ATP binding"/>
    <property type="evidence" value="ECO:0007669"/>
    <property type="project" value="UniProtKB-KW"/>
</dbReference>
<dbReference type="InterPro" id="IPR014001">
    <property type="entry name" value="Helicase_ATP-bd"/>
</dbReference>
<dbReference type="EC" id="3.6.4.13" evidence="2"/>
<dbReference type="FunFam" id="2.40.50.140:FF:000061">
    <property type="entry name" value="ATP-dependent RNA helicase DHX8"/>
    <property type="match status" value="2"/>
</dbReference>
<keyword evidence="9" id="KW-0539">Nucleus</keyword>
<feature type="compositionally biased region" description="Basic residues" evidence="12">
    <location>
        <begin position="1212"/>
        <end position="1234"/>
    </location>
</feature>
<accession>A0A8T0ECM3</accession>
<feature type="region of interest" description="Disordered" evidence="12">
    <location>
        <begin position="1"/>
        <end position="21"/>
    </location>
</feature>
<keyword evidence="4" id="KW-0547">Nucleotide-binding</keyword>
<dbReference type="InterPro" id="IPR001650">
    <property type="entry name" value="Helicase_C-like"/>
</dbReference>
<dbReference type="Pfam" id="PF21010">
    <property type="entry name" value="HA2_C"/>
    <property type="match status" value="2"/>
</dbReference>
<evidence type="ECO:0000256" key="8">
    <source>
        <dbReference type="ARBA" id="ARBA00023187"/>
    </source>
</evidence>
<evidence type="ECO:0000313" key="16">
    <source>
        <dbReference type="EMBL" id="KAF8770882.1"/>
    </source>
</evidence>
<dbReference type="SMART" id="SM00487">
    <property type="entry name" value="DEXDc"/>
    <property type="match status" value="2"/>
</dbReference>
<dbReference type="GO" id="GO:0016787">
    <property type="term" value="F:hydrolase activity"/>
    <property type="evidence" value="ECO:0007669"/>
    <property type="project" value="UniProtKB-KW"/>
</dbReference>
<dbReference type="InterPro" id="IPR049621">
    <property type="entry name" value="S1_DHX8_helicase"/>
</dbReference>
<evidence type="ECO:0000256" key="5">
    <source>
        <dbReference type="ARBA" id="ARBA00022801"/>
    </source>
</evidence>
<evidence type="ECO:0000256" key="9">
    <source>
        <dbReference type="ARBA" id="ARBA00023242"/>
    </source>
</evidence>
<evidence type="ECO:0000313" key="17">
    <source>
        <dbReference type="Proteomes" id="UP000807504"/>
    </source>
</evidence>
<dbReference type="FunFam" id="1.20.120.1080:FF:000001">
    <property type="entry name" value="Pre-mRNA-splicing factor ATP-dependent RNA helicase"/>
    <property type="match status" value="2"/>
</dbReference>
<feature type="compositionally biased region" description="Basic residues" evidence="12">
    <location>
        <begin position="1248"/>
        <end position="1258"/>
    </location>
</feature>
<comment type="subcellular location">
    <subcellularLocation>
        <location evidence="1">Nucleus</location>
    </subcellularLocation>
</comment>
<sequence length="2228" mass="252276">MKPKDTPLLDDDEDFEKDKKSDLDKLKAKFPGLAIPNTEKISFSDEDEEVAEAAIAELEALNPYVKKEERESKSPDYTKEKSRHKKSKSRRHSTERHHRKKRSRSRSRSPYYKKKSRYSRSPSPRKDSRKRHRTRSRSLSPYSKKHRHHSSESKYHSHDKKSEREKPPPLPMEPVVSQIYNGKVTNIMQFGCFVQLEGLRKRWEGLVHISQLRREGRVTSVGDVVQKGQRVKVKVLSFTGQKTSLSMKDVDQETGEDLNPAVSNTESMRKVSTQDILRNPDRPSSLPLISKVDDSDVDTRRHVQRISSPERWEIKQMLAANCIDKSELPDFDESTGLLPKEEDDDEDIEIELVEDEPAFLSGHGRANMQDLSPVRIMKNPDGSLAQAAMMQSALAKERREQKQQQREAEMDSIPAGLNKHWIDPLPDAEGRTLAANMRGIGLSTQDLPEWKKHISGGSKASYGKKTQLSILEQRQSLPIYKLKDDLIKAVTDNQILIVIGETGSGKTTQMTQYLAEAGFTARGKIGCTQPRRVAAMSVAKRVAEEFGCRLGQEVGYTIRFEDCTSPETVIKYMTDGMLLRECLVDPDLKSYAVVMLDEAHERTIHTDVLFGLLKNAVKRRPELKLIVTSATLDAVKFSQYFFEAPIFTIPGRTYPVEILYTKEPENDYLDASLITVMQIHLTEPPGDILLFLTGQEEIDTACEILYERMKSLGPEVPELIILPVYSALPSEMQTRIFEPAPPGSRKVVIATNIAETSLTIDGIYYVVDPGFVKQNVYNSKTGMDSLVVTPISQAQAKQRAGRAGRTGPGKCYRLYTERSYRDEMLTTPVPEIQRTNLAHTVLQLKAMGINDLLSFDFMDAPPPESLIMALEQLHSLSALDDEGLLTRLGRRMAEFPMEPNLSKMLIMSVHLACSEEILTIVSMLSVQNVFYRPKDKQALADQKKAKFNQPEGDHLTLLAVYNSWKNNKFSNAWCYENFVQIRTLKRAQDVRKQLLGIMDRHKLDVVSCGKTTARVQKAICSGFFRNAAKKDPQEGYRTLVDGQVVYIHPSSALFNRQPEWVVYHELVQTTKEYMREVTTIDPKWMVEFAPAFYKFADPTKLKLDNHLGINDKDLAEFVINLSEKNDTFESFKQALNDNGAEFTDSFISSLLRMIKQMKPKDTSQFDEKGDNSAVTVPDSEIINLSSEDENIAEAAVAELEALNPNKKSGSPSHKRKSRCSRSPSPKRHSYRKSKSSSSPPGRDCQHGYKNKHRSHHKRYERERSPPLSLEPIVGQVYNGKVTNIKQFGCFIQLEGLRKWWEGLVHISQLSREGRVTNVEDIVQKGQKVKVKVLSFTGQKTSLSLKDVDQETGEDLNPTTVNSESMKTVSSQNIFRNPDQPSNFPSVSTNDDSVCSRRHVQRVSSPERWEMKQMLAANVINMSELPDFDETSGILPKEEDDEEDIEIELVEDEPSFLSGHGKTSMRDLSPIRVMKNPDGSLAQAAMMQSALAKERREQQQQQLRGADSVPTDLNKHWIDPLPEAEGRILAANIRGNGLSTHDIPEWKKHISGGSKASYGKKTQLSILEQRQSLPIYKLKDDLIKAVTDNQILIVIGETGSGKTTQMTQYLAEAGFTARGKIGCTQPRRVAASSVAKRVADEFGCRLGQEVGYTIRFEDCSSPETVIKYLTDGLLLIECLVDPDLKSYSVIMLDEAHERTIHTDVLFGLLKDAVKRRPDLKLIVTSATLDAVKFSQYFFEAPIFTIPGRTYPVEILYAREPESDYLDASMITVMQIHLTEPPGDILLFLTGQEEIDTACEILFERMKSLGPEVPELIILPVYSALPSEMQSRIFEPAPPAARKVVIATNIAETSLTIDGIYYVVDPGFVKQNVYNSKTGMDSLIVTPISQAQAKQRAGRAGRTGPGKCYRLYTERAYRDEMLTTPVPEIQRTNLAHTVLQLKAMGINDLLTFDFMDAPPAESLIMALEQLHSLSALDDEGLLTRLGRRMAEFPMEPNLSKMLIMSVHLACSEEILTIVSMLSVQNVFYRPKDKQTLADQKKAKFNQPEGDHLTLLAVYNSWKNNRFSNAWCHENFVQIRTLKRAQDICKQLLGIMDRHKLDIVSCGKTTARVQKAICSGFFRNAAKKDPQEGYRTLVDGQVVYIHPSSALFHRQPEWVIYHELVQTTKEYMREVTTIDPKWMVEFAPAFYKFANPTKLSKQKKQQKLEPLYNKYEEPNAWRISRVRKRRN</sequence>
<feature type="region of interest" description="Disordered" evidence="12">
    <location>
        <begin position="249"/>
        <end position="286"/>
    </location>
</feature>
<evidence type="ECO:0000259" key="15">
    <source>
        <dbReference type="PROSITE" id="PS51194"/>
    </source>
</evidence>
<dbReference type="InterPro" id="IPR011545">
    <property type="entry name" value="DEAD/DEAH_box_helicase_dom"/>
</dbReference>
<feature type="domain" description="S1 motif" evidence="13">
    <location>
        <begin position="177"/>
        <end position="248"/>
    </location>
</feature>
<evidence type="ECO:0000259" key="13">
    <source>
        <dbReference type="PROSITE" id="PS50126"/>
    </source>
</evidence>
<keyword evidence="6 16" id="KW-0347">Helicase</keyword>
<evidence type="ECO:0000256" key="11">
    <source>
        <dbReference type="ARBA" id="ARBA00060756"/>
    </source>
</evidence>
<dbReference type="Gene3D" id="1.20.120.1080">
    <property type="match status" value="2"/>
</dbReference>
<evidence type="ECO:0000259" key="14">
    <source>
        <dbReference type="PROSITE" id="PS51192"/>
    </source>
</evidence>
<dbReference type="FunFam" id="3.40.50.300:FF:000101">
    <property type="entry name" value="Pre-mRNA-splicing factor ATP-dependent RNA helicase"/>
    <property type="match status" value="2"/>
</dbReference>
<evidence type="ECO:0000256" key="7">
    <source>
        <dbReference type="ARBA" id="ARBA00022840"/>
    </source>
</evidence>
<feature type="compositionally biased region" description="Basic and acidic residues" evidence="12">
    <location>
        <begin position="150"/>
        <end position="167"/>
    </location>
</feature>
<dbReference type="Proteomes" id="UP000807504">
    <property type="component" value="Unassembled WGS sequence"/>
</dbReference>
<dbReference type="InterPro" id="IPR027417">
    <property type="entry name" value="P-loop_NTPase"/>
</dbReference>
<dbReference type="InterPro" id="IPR044762">
    <property type="entry name" value="DHX8/Prp22_DEXHc"/>
</dbReference>
<feature type="region of interest" description="Disordered" evidence="12">
    <location>
        <begin position="1201"/>
        <end position="1266"/>
    </location>
</feature>
<organism evidence="16 17">
    <name type="scientific">Argiope bruennichi</name>
    <name type="common">Wasp spider</name>
    <name type="synonym">Aranea bruennichi</name>
    <dbReference type="NCBI Taxonomy" id="94029"/>
    <lineage>
        <taxon>Eukaryota</taxon>
        <taxon>Metazoa</taxon>
        <taxon>Ecdysozoa</taxon>
        <taxon>Arthropoda</taxon>
        <taxon>Chelicerata</taxon>
        <taxon>Arachnida</taxon>
        <taxon>Araneae</taxon>
        <taxon>Araneomorphae</taxon>
        <taxon>Entelegynae</taxon>
        <taxon>Araneoidea</taxon>
        <taxon>Araneidae</taxon>
        <taxon>Argiope</taxon>
    </lineage>
</organism>
<dbReference type="Pfam" id="PF00271">
    <property type="entry name" value="Helicase_C"/>
    <property type="match status" value="2"/>
</dbReference>
<dbReference type="Pfam" id="PF00270">
    <property type="entry name" value="DEAD"/>
    <property type="match status" value="1"/>
</dbReference>
<dbReference type="InterPro" id="IPR002464">
    <property type="entry name" value="DNA/RNA_helicase_DEAH_CS"/>
</dbReference>
<dbReference type="SMART" id="SM00847">
    <property type="entry name" value="HA2"/>
    <property type="match status" value="2"/>
</dbReference>
<comment type="similarity">
    <text evidence="11">Belongs to the DEAD box helicase family. DEAH subfamily. DDX8/PRP22 sub-subfamily.</text>
</comment>
<feature type="compositionally biased region" description="Basic and acidic residues" evidence="12">
    <location>
        <begin position="65"/>
        <end position="80"/>
    </location>
</feature>
<dbReference type="SMART" id="SM00316">
    <property type="entry name" value="S1"/>
    <property type="match status" value="2"/>
</dbReference>
<feature type="domain" description="S1 motif" evidence="13">
    <location>
        <begin position="1274"/>
        <end position="1345"/>
    </location>
</feature>
<protein>
    <recommendedName>
        <fullName evidence="2">RNA helicase</fullName>
        <ecNumber evidence="2">3.6.4.13</ecNumber>
    </recommendedName>
</protein>
<feature type="compositionally biased region" description="Basic residues" evidence="12">
    <location>
        <begin position="127"/>
        <end position="136"/>
    </location>
</feature>
<name>A0A8T0ECM3_ARGBR</name>
<dbReference type="Gene3D" id="3.40.50.300">
    <property type="entry name" value="P-loop containing nucleotide triphosphate hydrolases"/>
    <property type="match status" value="4"/>
</dbReference>
<evidence type="ECO:0000256" key="4">
    <source>
        <dbReference type="ARBA" id="ARBA00022741"/>
    </source>
</evidence>
<keyword evidence="7" id="KW-0067">ATP-binding</keyword>
<dbReference type="CDD" id="cd18791">
    <property type="entry name" value="SF2_C_RHA"/>
    <property type="match status" value="2"/>
</dbReference>
<keyword evidence="5" id="KW-0378">Hydrolase</keyword>
<dbReference type="InterPro" id="IPR012340">
    <property type="entry name" value="NA-bd_OB-fold"/>
</dbReference>
<reference evidence="16" key="1">
    <citation type="journal article" date="2020" name="bioRxiv">
        <title>Chromosome-level reference genome of the European wasp spider Argiope bruennichi: a resource for studies on range expansion and evolutionary adaptation.</title>
        <authorList>
            <person name="Sheffer M.M."/>
            <person name="Hoppe A."/>
            <person name="Krehenwinkel H."/>
            <person name="Uhl G."/>
            <person name="Kuss A.W."/>
            <person name="Jensen L."/>
            <person name="Jensen C."/>
            <person name="Gillespie R.G."/>
            <person name="Hoff K.J."/>
            <person name="Prost S."/>
        </authorList>
    </citation>
    <scope>NUCLEOTIDE SEQUENCE</scope>
</reference>
<feature type="domain" description="Helicase C-terminal" evidence="15">
    <location>
        <begin position="668"/>
        <end position="848"/>
    </location>
</feature>
<comment type="catalytic activity">
    <reaction evidence="10">
        <text>ATP + H2O = ADP + phosphate + H(+)</text>
        <dbReference type="Rhea" id="RHEA:13065"/>
        <dbReference type="ChEBI" id="CHEBI:15377"/>
        <dbReference type="ChEBI" id="CHEBI:15378"/>
        <dbReference type="ChEBI" id="CHEBI:30616"/>
        <dbReference type="ChEBI" id="CHEBI:43474"/>
        <dbReference type="ChEBI" id="CHEBI:456216"/>
        <dbReference type="EC" id="3.6.4.13"/>
    </reaction>
</comment>
<dbReference type="FunFam" id="3.40.50.300:FF:000191">
    <property type="entry name" value="Pre-mRNA-splicing factor ATP-dependent RNA helicase"/>
    <property type="match status" value="2"/>
</dbReference>
<feature type="region of interest" description="Disordered" evidence="12">
    <location>
        <begin position="59"/>
        <end position="174"/>
    </location>
</feature>
<comment type="caution">
    <text evidence="16">The sequence shown here is derived from an EMBL/GenBank/DDBJ whole genome shotgun (WGS) entry which is preliminary data.</text>
</comment>
<evidence type="ECO:0000256" key="12">
    <source>
        <dbReference type="SAM" id="MobiDB-lite"/>
    </source>
</evidence>
<dbReference type="PROSITE" id="PS00690">
    <property type="entry name" value="DEAH_ATP_HELICASE"/>
    <property type="match status" value="2"/>
</dbReference>
<gene>
    <name evidence="16" type="ORF">HNY73_018359</name>
</gene>
<dbReference type="CDD" id="cd05684">
    <property type="entry name" value="S1_DHX8_helicase"/>
    <property type="match status" value="2"/>
</dbReference>
<dbReference type="InterPro" id="IPR049588">
    <property type="entry name" value="DHX8_GH2-like"/>
</dbReference>
<keyword evidence="8" id="KW-0508">mRNA splicing</keyword>
<dbReference type="GO" id="GO:0000390">
    <property type="term" value="P:spliceosomal complex disassembly"/>
    <property type="evidence" value="ECO:0007669"/>
    <property type="project" value="TreeGrafter"/>
</dbReference>
<dbReference type="Pfam" id="PF00575">
    <property type="entry name" value="S1"/>
    <property type="match status" value="2"/>
</dbReference>
<dbReference type="SUPFAM" id="SSF52540">
    <property type="entry name" value="P-loop containing nucleoside triphosphate hydrolases"/>
    <property type="match status" value="2"/>
</dbReference>
<dbReference type="PROSITE" id="PS51192">
    <property type="entry name" value="HELICASE_ATP_BIND_1"/>
    <property type="match status" value="2"/>
</dbReference>
<dbReference type="GO" id="GO:0003006">
    <property type="term" value="P:developmental process involved in reproduction"/>
    <property type="evidence" value="ECO:0007669"/>
    <property type="project" value="UniProtKB-ARBA"/>
</dbReference>
<evidence type="ECO:0000256" key="1">
    <source>
        <dbReference type="ARBA" id="ARBA00004123"/>
    </source>
</evidence>
<feature type="domain" description="Helicase ATP-binding" evidence="14">
    <location>
        <begin position="1582"/>
        <end position="1745"/>
    </location>
</feature>
<feature type="compositionally biased region" description="Polar residues" evidence="12">
    <location>
        <begin position="261"/>
        <end position="276"/>
    </location>
</feature>
<dbReference type="InterPro" id="IPR011709">
    <property type="entry name" value="DEAD-box_helicase_OB_fold"/>
</dbReference>
<dbReference type="SMART" id="SM00490">
    <property type="entry name" value="HELICc"/>
    <property type="match status" value="2"/>
</dbReference>
<dbReference type="Pfam" id="PF04408">
    <property type="entry name" value="WHD_HA2"/>
    <property type="match status" value="2"/>
</dbReference>
<dbReference type="PANTHER" id="PTHR18934">
    <property type="entry name" value="ATP-DEPENDENT RNA HELICASE"/>
    <property type="match status" value="1"/>
</dbReference>
<feature type="domain" description="Helicase ATP-binding" evidence="14">
    <location>
        <begin position="487"/>
        <end position="650"/>
    </location>
</feature>
<dbReference type="SUPFAM" id="SSF50249">
    <property type="entry name" value="Nucleic acid-binding proteins"/>
    <property type="match status" value="2"/>
</dbReference>
<keyword evidence="3" id="KW-0507">mRNA processing</keyword>
<evidence type="ECO:0000256" key="10">
    <source>
        <dbReference type="ARBA" id="ARBA00047984"/>
    </source>
</evidence>
<dbReference type="PROSITE" id="PS51194">
    <property type="entry name" value="HELICASE_CTER"/>
    <property type="match status" value="2"/>
</dbReference>
<reference evidence="16" key="2">
    <citation type="submission" date="2020-06" db="EMBL/GenBank/DDBJ databases">
        <authorList>
            <person name="Sheffer M."/>
        </authorList>
    </citation>
    <scope>NUCLEOTIDE SEQUENCE</scope>
</reference>
<dbReference type="GO" id="GO:0071013">
    <property type="term" value="C:catalytic step 2 spliceosome"/>
    <property type="evidence" value="ECO:0007669"/>
    <property type="project" value="TreeGrafter"/>
</dbReference>
<evidence type="ECO:0000256" key="6">
    <source>
        <dbReference type="ARBA" id="ARBA00022806"/>
    </source>
</evidence>